<evidence type="ECO:0000256" key="5">
    <source>
        <dbReference type="ARBA" id="ARBA00022840"/>
    </source>
</evidence>
<feature type="domain" description="ABC transporter" evidence="7">
    <location>
        <begin position="5"/>
        <end position="230"/>
    </location>
</feature>
<dbReference type="EMBL" id="CP032514">
    <property type="protein sequence ID" value="AYD90607.1"/>
    <property type="molecule type" value="Genomic_DNA"/>
</dbReference>
<dbReference type="SMART" id="SM00382">
    <property type="entry name" value="AAA"/>
    <property type="match status" value="1"/>
</dbReference>
<protein>
    <submittedName>
        <fullName evidence="8">ABC transporter ATP-binding protein</fullName>
    </submittedName>
</protein>
<sequence>MNSVIKVRSLHKKFGKVHAVRGIDLAVERGSVYGLIGPNGAGKTTVLRMLVDIIRPTSGSVSVLGHAPRSSRPGLRRRIGYLPGELRLNERTSGASLLRHLADISGPVAPGVTDELAERLDLDLRRPVRTLSKGNRQKLGLIQAFMHRPELLILDEPTSGLDPLVQREFLALVREAREAGQTVLLSSHVLSEIQHSADLAAVLAQGRIVAEGGIASLRLTGTSRVRGLLSGTTVEEVREALAGPDRVDDLEDLDLHSIGEDQVGFSGVLRGQADPLVKSLSRFTVRDLTIEEPDLEETVLSLYEHTGDAS</sequence>
<dbReference type="InterPro" id="IPR003439">
    <property type="entry name" value="ABC_transporter-like_ATP-bd"/>
</dbReference>
<comment type="subcellular location">
    <subcellularLocation>
        <location evidence="1">Cell membrane</location>
        <topology evidence="1">Peripheral membrane protein</topology>
    </subcellularLocation>
</comment>
<accession>A0ABN5PU71</accession>
<dbReference type="GO" id="GO:0005524">
    <property type="term" value="F:ATP binding"/>
    <property type="evidence" value="ECO:0007669"/>
    <property type="project" value="UniProtKB-KW"/>
</dbReference>
<keyword evidence="4" id="KW-0547">Nucleotide-binding</keyword>
<dbReference type="SUPFAM" id="SSF52540">
    <property type="entry name" value="P-loop containing nucleoside triphosphate hydrolases"/>
    <property type="match status" value="1"/>
</dbReference>
<dbReference type="InterPro" id="IPR050763">
    <property type="entry name" value="ABC_transporter_ATP-binding"/>
</dbReference>
<proteinExistence type="inferred from homology"/>
<evidence type="ECO:0000256" key="3">
    <source>
        <dbReference type="ARBA" id="ARBA00022448"/>
    </source>
</evidence>
<gene>
    <name evidence="8" type="ORF">D5R93_12455</name>
</gene>
<evidence type="ECO:0000259" key="7">
    <source>
        <dbReference type="PROSITE" id="PS50893"/>
    </source>
</evidence>
<name>A0ABN5PU71_9ACTO</name>
<dbReference type="RefSeq" id="WP_119835453.1">
    <property type="nucleotide sequence ID" value="NZ_CP032514.1"/>
</dbReference>
<comment type="similarity">
    <text evidence="2">Belongs to the ABC transporter superfamily.</text>
</comment>
<keyword evidence="9" id="KW-1185">Reference proteome</keyword>
<evidence type="ECO:0000256" key="4">
    <source>
        <dbReference type="ARBA" id="ARBA00022741"/>
    </source>
</evidence>
<keyword evidence="6" id="KW-0046">Antibiotic resistance</keyword>
<keyword evidence="5 8" id="KW-0067">ATP-binding</keyword>
<evidence type="ECO:0000313" key="9">
    <source>
        <dbReference type="Proteomes" id="UP000273001"/>
    </source>
</evidence>
<dbReference type="PROSITE" id="PS00211">
    <property type="entry name" value="ABC_TRANSPORTER_1"/>
    <property type="match status" value="1"/>
</dbReference>
<reference evidence="8 9" key="1">
    <citation type="submission" date="2018-09" db="EMBL/GenBank/DDBJ databases">
        <authorList>
            <person name="Li J."/>
        </authorList>
    </citation>
    <scope>NUCLEOTIDE SEQUENCE [LARGE SCALE GENOMIC DNA]</scope>
    <source>
        <strain evidence="8 9">2129</strain>
    </source>
</reference>
<evidence type="ECO:0000313" key="8">
    <source>
        <dbReference type="EMBL" id="AYD90607.1"/>
    </source>
</evidence>
<dbReference type="CDD" id="cd03230">
    <property type="entry name" value="ABC_DR_subfamily_A"/>
    <property type="match status" value="1"/>
</dbReference>
<dbReference type="Gene3D" id="3.40.50.300">
    <property type="entry name" value="P-loop containing nucleotide triphosphate hydrolases"/>
    <property type="match status" value="1"/>
</dbReference>
<dbReference type="Pfam" id="PF00005">
    <property type="entry name" value="ABC_tran"/>
    <property type="match status" value="1"/>
</dbReference>
<evidence type="ECO:0000256" key="2">
    <source>
        <dbReference type="ARBA" id="ARBA00005417"/>
    </source>
</evidence>
<dbReference type="InterPro" id="IPR027417">
    <property type="entry name" value="P-loop_NTPase"/>
</dbReference>
<dbReference type="InterPro" id="IPR017871">
    <property type="entry name" value="ABC_transporter-like_CS"/>
</dbReference>
<dbReference type="InterPro" id="IPR003593">
    <property type="entry name" value="AAA+_ATPase"/>
</dbReference>
<dbReference type="PROSITE" id="PS50893">
    <property type="entry name" value="ABC_TRANSPORTER_2"/>
    <property type="match status" value="1"/>
</dbReference>
<keyword evidence="3" id="KW-0813">Transport</keyword>
<evidence type="ECO:0000256" key="1">
    <source>
        <dbReference type="ARBA" id="ARBA00004202"/>
    </source>
</evidence>
<dbReference type="PANTHER" id="PTHR42711:SF5">
    <property type="entry name" value="ABC TRANSPORTER ATP-BINDING PROTEIN NATA"/>
    <property type="match status" value="1"/>
</dbReference>
<organism evidence="8 9">
    <name type="scientific">Actinomyces lilanjuaniae</name>
    <dbReference type="NCBI Taxonomy" id="2321394"/>
    <lineage>
        <taxon>Bacteria</taxon>
        <taxon>Bacillati</taxon>
        <taxon>Actinomycetota</taxon>
        <taxon>Actinomycetes</taxon>
        <taxon>Actinomycetales</taxon>
        <taxon>Actinomycetaceae</taxon>
        <taxon>Actinomyces</taxon>
    </lineage>
</organism>
<dbReference type="Proteomes" id="UP000273001">
    <property type="component" value="Chromosome"/>
</dbReference>
<evidence type="ECO:0000256" key="6">
    <source>
        <dbReference type="ARBA" id="ARBA00023251"/>
    </source>
</evidence>
<dbReference type="PANTHER" id="PTHR42711">
    <property type="entry name" value="ABC TRANSPORTER ATP-BINDING PROTEIN"/>
    <property type="match status" value="1"/>
</dbReference>